<dbReference type="EMBL" id="CAKLBY020000275">
    <property type="protein sequence ID" value="CAK7942539.1"/>
    <property type="molecule type" value="Genomic_DNA"/>
</dbReference>
<comment type="caution">
    <text evidence="1">The sequence shown here is derived from an EMBL/GenBank/DDBJ whole genome shotgun (WGS) entry which is preliminary data.</text>
</comment>
<evidence type="ECO:0000313" key="1">
    <source>
        <dbReference type="EMBL" id="CAK7942539.1"/>
    </source>
</evidence>
<organism evidence="1 2">
    <name type="scientific">Peronospora matthiolae</name>
    <dbReference type="NCBI Taxonomy" id="2874970"/>
    <lineage>
        <taxon>Eukaryota</taxon>
        <taxon>Sar</taxon>
        <taxon>Stramenopiles</taxon>
        <taxon>Oomycota</taxon>
        <taxon>Peronosporomycetes</taxon>
        <taxon>Peronosporales</taxon>
        <taxon>Peronosporaceae</taxon>
        <taxon>Peronospora</taxon>
    </lineage>
</organism>
<accession>A0AAV1VAM6</accession>
<reference evidence="1" key="1">
    <citation type="submission" date="2024-01" db="EMBL/GenBank/DDBJ databases">
        <authorList>
            <person name="Webb A."/>
        </authorList>
    </citation>
    <scope>NUCLEOTIDE SEQUENCE</scope>
    <source>
        <strain evidence="1">Pm1</strain>
    </source>
</reference>
<dbReference type="Proteomes" id="UP001162060">
    <property type="component" value="Unassembled WGS sequence"/>
</dbReference>
<sequence length="32" mass="3363">MVTALDAVLVLGMAFELGERVSDLGWIVEGGN</sequence>
<gene>
    <name evidence="1" type="ORF">PM001_LOCUS27689</name>
</gene>
<evidence type="ECO:0000313" key="2">
    <source>
        <dbReference type="Proteomes" id="UP001162060"/>
    </source>
</evidence>
<proteinExistence type="predicted"/>
<protein>
    <submittedName>
        <fullName evidence="1">Uncharacterized protein</fullName>
    </submittedName>
</protein>
<name>A0AAV1VAM6_9STRA</name>
<dbReference type="AlphaFoldDB" id="A0AAV1VAM6"/>